<dbReference type="Proteomes" id="UP000237105">
    <property type="component" value="Unassembled WGS sequence"/>
</dbReference>
<protein>
    <submittedName>
        <fullName evidence="2">Endonuclease/exonuclease/phosphatase</fullName>
    </submittedName>
</protein>
<evidence type="ECO:0000313" key="3">
    <source>
        <dbReference type="Proteomes" id="UP000237105"/>
    </source>
</evidence>
<name>A0A2P5BAJ8_PARAD</name>
<evidence type="ECO:0000256" key="1">
    <source>
        <dbReference type="SAM" id="Phobius"/>
    </source>
</evidence>
<comment type="caution">
    <text evidence="2">The sequence shown here is derived from an EMBL/GenBank/DDBJ whole genome shotgun (WGS) entry which is preliminary data.</text>
</comment>
<dbReference type="EMBL" id="JXTB01000323">
    <property type="protein sequence ID" value="PON45815.1"/>
    <property type="molecule type" value="Genomic_DNA"/>
</dbReference>
<organism evidence="2 3">
    <name type="scientific">Parasponia andersonii</name>
    <name type="common">Sponia andersonii</name>
    <dbReference type="NCBI Taxonomy" id="3476"/>
    <lineage>
        <taxon>Eukaryota</taxon>
        <taxon>Viridiplantae</taxon>
        <taxon>Streptophyta</taxon>
        <taxon>Embryophyta</taxon>
        <taxon>Tracheophyta</taxon>
        <taxon>Spermatophyta</taxon>
        <taxon>Magnoliopsida</taxon>
        <taxon>eudicotyledons</taxon>
        <taxon>Gunneridae</taxon>
        <taxon>Pentapetalae</taxon>
        <taxon>rosids</taxon>
        <taxon>fabids</taxon>
        <taxon>Rosales</taxon>
        <taxon>Cannabaceae</taxon>
        <taxon>Parasponia</taxon>
    </lineage>
</organism>
<keyword evidence="2" id="KW-0378">Hydrolase</keyword>
<dbReference type="SUPFAM" id="SSF56219">
    <property type="entry name" value="DNase I-like"/>
    <property type="match status" value="1"/>
</dbReference>
<keyword evidence="3" id="KW-1185">Reference proteome</keyword>
<keyword evidence="2" id="KW-0269">Exonuclease</keyword>
<sequence length="318" mass="37242">MNSLLVSFLSPSIILVALLLATVILFGILLFYGAPEPSNRRFSWELLRRLSYVSTGLWLCMGDFNEILSTEDKLGRTFRNEAAMEAFHHSLDNCGLQPIDYNGPKLTWDSKHYNSTHVQERLDWAMINTEWQDLFQSSSLSHLGSYESDHRALLSNLELAKSPLEHIRSRFHFESLWAEEEDCTTIITEAWTSQSHEDTLSNVCANLSLCAHRLQEWNSPHFRSHPRQISQVHRKINRLAANEDIRRSHPQISKLERTLDALLYKAEKYLHQRSRVQWMEAGDNDTKFFHPRASTRRKLNSLNGKWYFQHEWRIENFS</sequence>
<keyword evidence="1" id="KW-1133">Transmembrane helix</keyword>
<dbReference type="PANTHER" id="PTHR33710:SF77">
    <property type="entry name" value="DNASE I-LIKE SUPERFAMILY PROTEIN"/>
    <property type="match status" value="1"/>
</dbReference>
<accession>A0A2P5BAJ8</accession>
<dbReference type="OrthoDB" id="1113909at2759"/>
<evidence type="ECO:0000313" key="2">
    <source>
        <dbReference type="EMBL" id="PON45815.1"/>
    </source>
</evidence>
<dbReference type="GO" id="GO:0004519">
    <property type="term" value="F:endonuclease activity"/>
    <property type="evidence" value="ECO:0007669"/>
    <property type="project" value="UniProtKB-KW"/>
</dbReference>
<reference evidence="3" key="1">
    <citation type="submission" date="2016-06" db="EMBL/GenBank/DDBJ databases">
        <title>Parallel loss of symbiosis genes in relatives of nitrogen-fixing non-legume Parasponia.</title>
        <authorList>
            <person name="Van Velzen R."/>
            <person name="Holmer R."/>
            <person name="Bu F."/>
            <person name="Rutten L."/>
            <person name="Van Zeijl A."/>
            <person name="Liu W."/>
            <person name="Santuari L."/>
            <person name="Cao Q."/>
            <person name="Sharma T."/>
            <person name="Shen D."/>
            <person name="Roswanjaya Y."/>
            <person name="Wardhani T."/>
            <person name="Kalhor M.S."/>
            <person name="Jansen J."/>
            <person name="Van den Hoogen J."/>
            <person name="Gungor B."/>
            <person name="Hartog M."/>
            <person name="Hontelez J."/>
            <person name="Verver J."/>
            <person name="Yang W.-C."/>
            <person name="Schijlen E."/>
            <person name="Repin R."/>
            <person name="Schilthuizen M."/>
            <person name="Schranz E."/>
            <person name="Heidstra R."/>
            <person name="Miyata K."/>
            <person name="Fedorova E."/>
            <person name="Kohlen W."/>
            <person name="Bisseling T."/>
            <person name="Smit S."/>
            <person name="Geurts R."/>
        </authorList>
    </citation>
    <scope>NUCLEOTIDE SEQUENCE [LARGE SCALE GENOMIC DNA]</scope>
    <source>
        <strain evidence="3">cv. WU1-14</strain>
    </source>
</reference>
<gene>
    <name evidence="2" type="ORF">PanWU01x14_255960</name>
</gene>
<dbReference type="Gene3D" id="3.60.10.10">
    <property type="entry name" value="Endonuclease/exonuclease/phosphatase"/>
    <property type="match status" value="1"/>
</dbReference>
<keyword evidence="1" id="KW-0812">Transmembrane</keyword>
<feature type="transmembrane region" description="Helical" evidence="1">
    <location>
        <begin position="12"/>
        <end position="32"/>
    </location>
</feature>
<keyword evidence="2" id="KW-0255">Endonuclease</keyword>
<keyword evidence="1" id="KW-0472">Membrane</keyword>
<dbReference type="GO" id="GO:0004527">
    <property type="term" value="F:exonuclease activity"/>
    <property type="evidence" value="ECO:0007669"/>
    <property type="project" value="UniProtKB-KW"/>
</dbReference>
<dbReference type="AlphaFoldDB" id="A0A2P5BAJ8"/>
<keyword evidence="2" id="KW-0540">Nuclease</keyword>
<dbReference type="InterPro" id="IPR036691">
    <property type="entry name" value="Endo/exonu/phosph_ase_sf"/>
</dbReference>
<proteinExistence type="predicted"/>
<dbReference type="PANTHER" id="PTHR33710">
    <property type="entry name" value="BNAC02G09200D PROTEIN"/>
    <property type="match status" value="1"/>
</dbReference>